<name>A0A166QHB8_9AGAM</name>
<organism evidence="8 9">
    <name type="scientific">Athelia psychrophila</name>
    <dbReference type="NCBI Taxonomy" id="1759441"/>
    <lineage>
        <taxon>Eukaryota</taxon>
        <taxon>Fungi</taxon>
        <taxon>Dikarya</taxon>
        <taxon>Basidiomycota</taxon>
        <taxon>Agaricomycotina</taxon>
        <taxon>Agaricomycetes</taxon>
        <taxon>Agaricomycetidae</taxon>
        <taxon>Atheliales</taxon>
        <taxon>Atheliaceae</taxon>
        <taxon>Athelia</taxon>
    </lineage>
</organism>
<evidence type="ECO:0000256" key="4">
    <source>
        <dbReference type="ARBA" id="ARBA00023274"/>
    </source>
</evidence>
<accession>A0A166QHB8</accession>
<feature type="compositionally biased region" description="Basic and acidic residues" evidence="6">
    <location>
        <begin position="1610"/>
        <end position="1624"/>
    </location>
</feature>
<dbReference type="GO" id="GO:1990904">
    <property type="term" value="C:ribonucleoprotein complex"/>
    <property type="evidence" value="ECO:0007669"/>
    <property type="project" value="UniProtKB-KW"/>
</dbReference>
<dbReference type="PROSITE" id="PS50082">
    <property type="entry name" value="WD_REPEATS_2"/>
    <property type="match status" value="2"/>
</dbReference>
<dbReference type="InterPro" id="IPR001377">
    <property type="entry name" value="Ribosomal_eS6"/>
</dbReference>
<dbReference type="SMART" id="SM01405">
    <property type="entry name" value="Ribosomal_S6e"/>
    <property type="match status" value="1"/>
</dbReference>
<evidence type="ECO:0000313" key="8">
    <source>
        <dbReference type="EMBL" id="KZP27143.1"/>
    </source>
</evidence>
<dbReference type="GO" id="GO:0005840">
    <property type="term" value="C:ribosome"/>
    <property type="evidence" value="ECO:0007669"/>
    <property type="project" value="UniProtKB-KW"/>
</dbReference>
<evidence type="ECO:0000256" key="3">
    <source>
        <dbReference type="ARBA" id="ARBA00022980"/>
    </source>
</evidence>
<keyword evidence="4" id="KW-0687">Ribonucleoprotein</keyword>
<evidence type="ECO:0000313" key="9">
    <source>
        <dbReference type="Proteomes" id="UP000076532"/>
    </source>
</evidence>
<evidence type="ECO:0000256" key="6">
    <source>
        <dbReference type="SAM" id="MobiDB-lite"/>
    </source>
</evidence>
<dbReference type="Gene3D" id="2.130.10.10">
    <property type="entry name" value="YVTN repeat-like/Quinoprotein amine dehydrogenase"/>
    <property type="match status" value="2"/>
</dbReference>
<keyword evidence="2" id="KW-0677">Repeat</keyword>
<dbReference type="Gene3D" id="3.40.50.300">
    <property type="entry name" value="P-loop containing nucleotide triphosphate hydrolases"/>
    <property type="match status" value="1"/>
</dbReference>
<feature type="repeat" description="WD" evidence="5">
    <location>
        <begin position="1207"/>
        <end position="1244"/>
    </location>
</feature>
<dbReference type="InterPro" id="IPR036322">
    <property type="entry name" value="WD40_repeat_dom_sf"/>
</dbReference>
<evidence type="ECO:0000256" key="1">
    <source>
        <dbReference type="ARBA" id="ARBA00009312"/>
    </source>
</evidence>
<dbReference type="SUPFAM" id="SSF52540">
    <property type="entry name" value="P-loop containing nucleoside triphosphate hydrolases"/>
    <property type="match status" value="1"/>
</dbReference>
<keyword evidence="9" id="KW-1185">Reference proteome</keyword>
<dbReference type="EMBL" id="KV417510">
    <property type="protein sequence ID" value="KZP27143.1"/>
    <property type="molecule type" value="Genomic_DNA"/>
</dbReference>
<dbReference type="Pfam" id="PF01092">
    <property type="entry name" value="Ribosomal_S6e"/>
    <property type="match status" value="1"/>
</dbReference>
<comment type="similarity">
    <text evidence="1">Belongs to the eukaryotic ribosomal protein eS6 family.</text>
</comment>
<dbReference type="InterPro" id="IPR027417">
    <property type="entry name" value="P-loop_NTPase"/>
</dbReference>
<dbReference type="STRING" id="436010.A0A166QHB8"/>
<dbReference type="Pfam" id="PF00400">
    <property type="entry name" value="WD40"/>
    <property type="match status" value="3"/>
</dbReference>
<feature type="region of interest" description="Disordered" evidence="6">
    <location>
        <begin position="1392"/>
        <end position="1421"/>
    </location>
</feature>
<dbReference type="Pfam" id="PF24883">
    <property type="entry name" value="NPHP3_N"/>
    <property type="match status" value="1"/>
</dbReference>
<keyword evidence="3" id="KW-0689">Ribosomal protein</keyword>
<dbReference type="SMART" id="SM00320">
    <property type="entry name" value="WD40"/>
    <property type="match status" value="4"/>
</dbReference>
<feature type="repeat" description="WD" evidence="5">
    <location>
        <begin position="1153"/>
        <end position="1186"/>
    </location>
</feature>
<reference evidence="8 9" key="1">
    <citation type="journal article" date="2016" name="Mol. Biol. Evol.">
        <title>Comparative Genomics of Early-Diverging Mushroom-Forming Fungi Provides Insights into the Origins of Lignocellulose Decay Capabilities.</title>
        <authorList>
            <person name="Nagy L.G."/>
            <person name="Riley R."/>
            <person name="Tritt A."/>
            <person name="Adam C."/>
            <person name="Daum C."/>
            <person name="Floudas D."/>
            <person name="Sun H."/>
            <person name="Yadav J.S."/>
            <person name="Pangilinan J."/>
            <person name="Larsson K.H."/>
            <person name="Matsuura K."/>
            <person name="Barry K."/>
            <person name="Labutti K."/>
            <person name="Kuo R."/>
            <person name="Ohm R.A."/>
            <person name="Bhattacharya S.S."/>
            <person name="Shirouzu T."/>
            <person name="Yoshinaga Y."/>
            <person name="Martin F.M."/>
            <person name="Grigoriev I.V."/>
            <person name="Hibbett D.S."/>
        </authorList>
    </citation>
    <scope>NUCLEOTIDE SEQUENCE [LARGE SCALE GENOMIC DNA]</scope>
    <source>
        <strain evidence="8 9">CBS 109695</strain>
    </source>
</reference>
<evidence type="ECO:0000256" key="5">
    <source>
        <dbReference type="PROSITE-ProRule" id="PRU00221"/>
    </source>
</evidence>
<dbReference type="InterPro" id="IPR035892">
    <property type="entry name" value="C2_domain_sf"/>
</dbReference>
<feature type="domain" description="Nephrocystin 3-like N-terminal" evidence="7">
    <location>
        <begin position="362"/>
        <end position="515"/>
    </location>
</feature>
<sequence>MSPQSDHPLLILCKATVEDRSVQTESRLCTSSPEWKETFQIEARETSSVLSLQLFDSAFRSTSMICASVITISDLLQLCRHGKDAELNLRDIKSKLKGCIKIHFSLSSNGSWIVDEAQRWALVLSQQPKTAMKATGGYIDNIDGLLAVSVPTVPPDTASQSIANVLDKLSHFMRIADELAKIHPYAKRAWDILSAAHKIIVAQVAIDQSVADLLKTIQDVYGFVDAIKEEPSKIKLLEDIIERILNQTAECGRFIQEYLGHGFAGRLLRETMGASTAVTVAGMAQSLITLRGQFDTGLSVQIAIVCFRIQTDVNTILVNQTLDKLGSSGVPLARRSLDQCIPGTRRDVIDEILTWALHPSKGDNSNVFFLHGVAGIGKSAVAAAIATHLSKMDRLGAYVSFDRAPPGQSQPHTAVKALALQMAAFDERLLALIVGIINDRKKAPVLDALLPEQFDRLIVKPLASIPALAGDGAIVIVLDGLYECGQPGDWTSVLDLLLNQTKSLPSNVRFIITSRTVHDIYAASDNTMLHPRLRSRELRSSSHSDISAYFTFQMEEVRRNKHLQEGWQGPTAIAELSSRAFGFFPWAVNDTSRFVNAECPLKRLESLLSQPPTSISEANPALDTLYRAALDSVGDRNDPDFVSNVRAILGAVLASPIPLSVTAIHRLLDCPLSPAPPQVMVMIRRLGSVLSHGHVVQVLHPSFLDFLSSHKRCGLDWYFEHGPVRPQMNAGPATLCLQRMNAGLKHNICSIQTLSARLTTEVLPEELAYACESWVDHIYTDDAFESREMEKLMVIFLRIHLLHWFEAMTLLKNSAEMVPMLRRVAAWLEDNTFKDQSLVNLISEAIGFASKFAANIAEHPLYVYYVALPCCPSDSILYQLFHNVLSVDPLALLVPPHGPVRISAETAGLYILIMNEGLKRNICNMVLFIRPTTEVLPEVLAYACQSWVDHICTDGASGSWTMEELVVFLRTHLLHWFEAMSLLKKSEEIAPMLQRVATWLEENTFEEKSLKDLVIKAIDFAGKFAAEIAEHPLYVYYTALPLLPSHSILYRLFHDSLVDPSVLLVTIPGGMICLALSTNGRRIVTGSYDHAIIIRDTAPGEELVKMADTDGAALPFSVAFSYDGSHIACGTDESTVYTWDSVTGARVIGPLSHTGSSEYVNVVAWSTDGKCLLSGCRTGEVILWNITPPNGNQPITKIHHPSCIEWENPLSSLAFSSDGSQIASCSRRGDVHVWDSKTGGIMWSVQEPQGSDPSGGIIFVSSNTREFLVVKTKERTQVRDASTGDLCPLPDSLAGAVGLTRDDFMVNLLMKGIQNHYPHDDENTAFPEWVVQGEYFAFAGGWKLCHVSNTVGVESDGVGGTKQSQLGPAPDSGRPDVILQSAMTTHGLPEKLTTTDRCTSRPSTARFFSRGSTNGADGPNVAEVASNEQERNEMRCNSQRIPSQPRILLDEHRPGGPRDELNGCISRITGSNDKQGFSMKQGARLPYCVKLLCDGHSCYRSRRTDDPERKYVRGCIVNTIIGIVEQGGADVLGLPDNIPPKRLVPMPPTTISRFFSSSEEDGGGDEREEGRREAVHQGTRDPEVGRAHPAESLPSTPPAQETENQALKGAEAKHGVRSAHHEPRVVQTSSSPLRPDDTRNIVIKWKCPRRRRHGSLGQEAIGVSNFQEIFLEEILPAADITPTVNQRRAGSLYVGAGGVYLSAGGRAQSTMFDKARKEEGRGRVGWFVTGEERKKESLRVVMERRVTERRMSRLLDAGVPGVADLARGGALRHGAEGPEGQVEVIRAQVAPSLPLLQGPLAPPPPPALYSVWHNLRHAKTEEGGGETERH</sequence>
<dbReference type="Proteomes" id="UP000076532">
    <property type="component" value="Unassembled WGS sequence"/>
</dbReference>
<dbReference type="InterPro" id="IPR056884">
    <property type="entry name" value="NPHP3-like_N"/>
</dbReference>
<dbReference type="GO" id="GO:0003735">
    <property type="term" value="F:structural constituent of ribosome"/>
    <property type="evidence" value="ECO:0007669"/>
    <property type="project" value="InterPro"/>
</dbReference>
<keyword evidence="5" id="KW-0853">WD repeat</keyword>
<dbReference type="OrthoDB" id="163438at2759"/>
<feature type="region of interest" description="Disordered" evidence="6">
    <location>
        <begin position="1539"/>
        <end position="1635"/>
    </location>
</feature>
<proteinExistence type="inferred from homology"/>
<evidence type="ECO:0000259" key="7">
    <source>
        <dbReference type="Pfam" id="PF24883"/>
    </source>
</evidence>
<protein>
    <recommendedName>
        <fullName evidence="7">Nephrocystin 3-like N-terminal domain-containing protein</fullName>
    </recommendedName>
</protein>
<dbReference type="SUPFAM" id="SSF49562">
    <property type="entry name" value="C2 domain (Calcium/lipid-binding domain, CaLB)"/>
    <property type="match status" value="1"/>
</dbReference>
<feature type="compositionally biased region" description="Basic and acidic residues" evidence="6">
    <location>
        <begin position="1564"/>
        <end position="1589"/>
    </location>
</feature>
<dbReference type="Gene3D" id="2.60.40.150">
    <property type="entry name" value="C2 domain"/>
    <property type="match status" value="1"/>
</dbReference>
<dbReference type="PANTHER" id="PTHR10039">
    <property type="entry name" value="AMELOGENIN"/>
    <property type="match status" value="1"/>
</dbReference>
<dbReference type="GO" id="GO:0006412">
    <property type="term" value="P:translation"/>
    <property type="evidence" value="ECO:0007669"/>
    <property type="project" value="InterPro"/>
</dbReference>
<gene>
    <name evidence="8" type="ORF">FIBSPDRAFT_886744</name>
</gene>
<dbReference type="InterPro" id="IPR001680">
    <property type="entry name" value="WD40_rpt"/>
</dbReference>
<dbReference type="SUPFAM" id="SSF50978">
    <property type="entry name" value="WD40 repeat-like"/>
    <property type="match status" value="1"/>
</dbReference>
<dbReference type="InterPro" id="IPR015943">
    <property type="entry name" value="WD40/YVTN_repeat-like_dom_sf"/>
</dbReference>
<evidence type="ECO:0000256" key="2">
    <source>
        <dbReference type="ARBA" id="ARBA00022737"/>
    </source>
</evidence>
<dbReference type="PANTHER" id="PTHR10039:SF17">
    <property type="entry name" value="FUNGAL STAND N-TERMINAL GOODBYE DOMAIN-CONTAINING PROTEIN-RELATED"/>
    <property type="match status" value="1"/>
</dbReference>